<name>A0A2R3QH58_9BURK</name>
<keyword evidence="3" id="KW-1185">Reference proteome</keyword>
<dbReference type="KEGG" id="mela:C6568_09990"/>
<proteinExistence type="predicted"/>
<reference evidence="2 3" key="1">
    <citation type="submission" date="2018-03" db="EMBL/GenBank/DDBJ databases">
        <title>Genome sequencing of Melaminivora sp.</title>
        <authorList>
            <person name="Kim S.-J."/>
            <person name="Heo J."/>
            <person name="Ahn J.-H."/>
            <person name="Kwon S.-W."/>
        </authorList>
    </citation>
    <scope>NUCLEOTIDE SEQUENCE [LARGE SCALE GENOMIC DNA]</scope>
    <source>
        <strain evidence="2 3">SC2-9</strain>
    </source>
</reference>
<feature type="chain" id="PRO_5015347217" description="DUF4148 domain-containing protein" evidence="1">
    <location>
        <begin position="28"/>
        <end position="120"/>
    </location>
</feature>
<evidence type="ECO:0008006" key="4">
    <source>
        <dbReference type="Google" id="ProtNLM"/>
    </source>
</evidence>
<dbReference type="InterPro" id="IPR006311">
    <property type="entry name" value="TAT_signal"/>
</dbReference>
<dbReference type="EMBL" id="CP027667">
    <property type="protein sequence ID" value="AVO51062.1"/>
    <property type="molecule type" value="Genomic_DNA"/>
</dbReference>
<dbReference type="Proteomes" id="UP000237925">
    <property type="component" value="Chromosome"/>
</dbReference>
<evidence type="ECO:0000313" key="2">
    <source>
        <dbReference type="EMBL" id="AVO51062.1"/>
    </source>
</evidence>
<keyword evidence="1" id="KW-0732">Signal</keyword>
<gene>
    <name evidence="2" type="ORF">C6568_09990</name>
</gene>
<dbReference type="InterPro" id="IPR025421">
    <property type="entry name" value="DUF4148"/>
</dbReference>
<sequence>MNKQNTFRTLLAAATMAGASLAAPAFAADAPSENWGATNLQAQPSSVSRAEVLADLALYRRAGLDAFDTGEASSLGNPGYARALAEYQRLRSGPEYLAEVRRYGGDARTVASERAQNPVR</sequence>
<dbReference type="AlphaFoldDB" id="A0A2R3QH58"/>
<accession>A0A2R3QH58</accession>
<organism evidence="2 3">
    <name type="scientific">Melaminivora suipulveris</name>
    <dbReference type="NCBI Taxonomy" id="2109913"/>
    <lineage>
        <taxon>Bacteria</taxon>
        <taxon>Pseudomonadati</taxon>
        <taxon>Pseudomonadota</taxon>
        <taxon>Betaproteobacteria</taxon>
        <taxon>Burkholderiales</taxon>
        <taxon>Comamonadaceae</taxon>
        <taxon>Melaminivora</taxon>
    </lineage>
</organism>
<feature type="signal peptide" evidence="1">
    <location>
        <begin position="1"/>
        <end position="27"/>
    </location>
</feature>
<evidence type="ECO:0000256" key="1">
    <source>
        <dbReference type="SAM" id="SignalP"/>
    </source>
</evidence>
<dbReference type="PROSITE" id="PS51318">
    <property type="entry name" value="TAT"/>
    <property type="match status" value="1"/>
</dbReference>
<dbReference type="Pfam" id="PF13663">
    <property type="entry name" value="DUF4148"/>
    <property type="match status" value="1"/>
</dbReference>
<dbReference type="OrthoDB" id="7062301at2"/>
<protein>
    <recommendedName>
        <fullName evidence="4">DUF4148 domain-containing protein</fullName>
    </recommendedName>
</protein>
<evidence type="ECO:0000313" key="3">
    <source>
        <dbReference type="Proteomes" id="UP000237925"/>
    </source>
</evidence>